<dbReference type="EMBL" id="JBHSON010000014">
    <property type="protein sequence ID" value="MFC5746438.1"/>
    <property type="molecule type" value="Genomic_DNA"/>
</dbReference>
<name>A0ABW0ZYB2_9ACTN</name>
<dbReference type="Proteomes" id="UP001596074">
    <property type="component" value="Unassembled WGS sequence"/>
</dbReference>
<keyword evidence="2" id="KW-0812">Transmembrane</keyword>
<feature type="transmembrane region" description="Helical" evidence="2">
    <location>
        <begin position="43"/>
        <end position="69"/>
    </location>
</feature>
<dbReference type="RefSeq" id="WP_378282061.1">
    <property type="nucleotide sequence ID" value="NZ_JBHSON010000014.1"/>
</dbReference>
<feature type="transmembrane region" description="Helical" evidence="2">
    <location>
        <begin position="167"/>
        <end position="193"/>
    </location>
</feature>
<keyword evidence="2" id="KW-1133">Transmembrane helix</keyword>
<evidence type="ECO:0000256" key="2">
    <source>
        <dbReference type="SAM" id="Phobius"/>
    </source>
</evidence>
<feature type="region of interest" description="Disordered" evidence="1">
    <location>
        <begin position="1"/>
        <end position="23"/>
    </location>
</feature>
<keyword evidence="4" id="KW-1185">Reference proteome</keyword>
<reference evidence="4" key="1">
    <citation type="journal article" date="2019" name="Int. J. Syst. Evol. Microbiol.">
        <title>The Global Catalogue of Microorganisms (GCM) 10K type strain sequencing project: providing services to taxonomists for standard genome sequencing and annotation.</title>
        <authorList>
            <consortium name="The Broad Institute Genomics Platform"/>
            <consortium name="The Broad Institute Genome Sequencing Center for Infectious Disease"/>
            <person name="Wu L."/>
            <person name="Ma J."/>
        </authorList>
    </citation>
    <scope>NUCLEOTIDE SEQUENCE [LARGE SCALE GENOMIC DNA]</scope>
    <source>
        <strain evidence="4">KCTC 42087</strain>
    </source>
</reference>
<gene>
    <name evidence="3" type="ORF">ACFPZN_12515</name>
</gene>
<evidence type="ECO:0000313" key="4">
    <source>
        <dbReference type="Proteomes" id="UP001596074"/>
    </source>
</evidence>
<feature type="transmembrane region" description="Helical" evidence="2">
    <location>
        <begin position="250"/>
        <end position="275"/>
    </location>
</feature>
<keyword evidence="2" id="KW-0472">Membrane</keyword>
<proteinExistence type="predicted"/>
<feature type="transmembrane region" description="Helical" evidence="2">
    <location>
        <begin position="214"/>
        <end position="238"/>
    </location>
</feature>
<evidence type="ECO:0000313" key="3">
    <source>
        <dbReference type="EMBL" id="MFC5746438.1"/>
    </source>
</evidence>
<feature type="transmembrane region" description="Helical" evidence="2">
    <location>
        <begin position="89"/>
        <end position="120"/>
    </location>
</feature>
<feature type="transmembrane region" description="Helical" evidence="2">
    <location>
        <begin position="140"/>
        <end position="161"/>
    </location>
</feature>
<sequence>MAEGVEAPRDTEDDGRADPAPSVDAESFGKVLALTGRLLVGNLIALVTPVALLSVLVTATAGAAVLLRLDGRALIINGELLLDEPRQGLLVTGLALTALVMAAHLVMLAMVVVMSAGILLDRPVATGSAMRRAVRRSGPLLVLLTLACAAVLVVTLLAALTPLAGTWAYVPLVAVVAAAAACLLLLTVPIVVLENAGPLRASIRLWQIAKGRRMHMMWSPLLIAVVPPALLSAGARWIASYNTGMEHSPWEVGVLTVISVLTVVVQGTALTVVTLNQSLTYWDESGPVWRRRGPSHTMDLDEVAARLPAPAEARRRRPARAAVLAALAVLVLASPGVLYHLYVEANPVGLPDVDYRRTAPAAFEHRLTLLEGDRVAVLGKSRDQYDDKIQVCDDRGCPGAAAYRYPRLDAAKRVRATGLPDGSMAVAWIRPEDGSANRVPDGDDPRPMAVRLMRCTDRDCQRDLEKTPVIARGHAADITEEKREAAVAVTTSGQGVLAAVLLDAEKDGDDERTTLRIVRCADMACTEPRTLMTTRLETTRDWYDDNDAQLEITTGAGGRPVVAFENYRNGAVTLVGCDDADCRRPVTRRLVGPSEDGDYEYLSTNGVGLAVPLDDHPVLTHRRIQDGQIRLLRCRTRDCAAVDAVPLAEPGPGRGRFVPAEIWPNHALALGRDGLPLIATYDIDRGKLILLACREAACTRRDTVVLLHDIAARHRLDMEVGRDGRPRVLRYGIQFEDHVGAALLTCRDVRCGA</sequence>
<evidence type="ECO:0008006" key="5">
    <source>
        <dbReference type="Google" id="ProtNLM"/>
    </source>
</evidence>
<feature type="compositionally biased region" description="Basic and acidic residues" evidence="1">
    <location>
        <begin position="1"/>
        <end position="17"/>
    </location>
</feature>
<accession>A0ABW0ZYB2</accession>
<evidence type="ECO:0000256" key="1">
    <source>
        <dbReference type="SAM" id="MobiDB-lite"/>
    </source>
</evidence>
<organism evidence="3 4">
    <name type="scientific">Actinomadura rugatobispora</name>
    <dbReference type="NCBI Taxonomy" id="1994"/>
    <lineage>
        <taxon>Bacteria</taxon>
        <taxon>Bacillati</taxon>
        <taxon>Actinomycetota</taxon>
        <taxon>Actinomycetes</taxon>
        <taxon>Streptosporangiales</taxon>
        <taxon>Thermomonosporaceae</taxon>
        <taxon>Actinomadura</taxon>
    </lineage>
</organism>
<feature type="transmembrane region" description="Helical" evidence="2">
    <location>
        <begin position="321"/>
        <end position="342"/>
    </location>
</feature>
<comment type="caution">
    <text evidence="3">The sequence shown here is derived from an EMBL/GenBank/DDBJ whole genome shotgun (WGS) entry which is preliminary data.</text>
</comment>
<protein>
    <recommendedName>
        <fullName evidence="5">ABC transporter permease</fullName>
    </recommendedName>
</protein>